<accession>A0AAW8D6A4</accession>
<keyword evidence="3" id="KW-1185">Reference proteome</keyword>
<evidence type="ECO:0000313" key="3">
    <source>
        <dbReference type="Proteomes" id="UP001230951"/>
    </source>
</evidence>
<dbReference type="EMBL" id="JAUSRG010000001">
    <property type="protein sequence ID" value="MDP9903230.1"/>
    <property type="molecule type" value="Genomic_DNA"/>
</dbReference>
<gene>
    <name evidence="1" type="ORF">J2S90_000170</name>
    <name evidence="2" type="ORF">J2S93_001533</name>
</gene>
<comment type="caution">
    <text evidence="1">The sequence shown here is derived from an EMBL/GenBank/DDBJ whole genome shotgun (WGS) entry which is preliminary data.</text>
</comment>
<protein>
    <recommendedName>
        <fullName evidence="5">STAS domain-containing protein</fullName>
    </recommendedName>
</protein>
<sequence length="128" mass="14189">MREKPSLVLVLIGTDPVALGRDDHKFVAGVLQIRQLDQQILDVTLDVDGKLAQRVVSGTRRALRQAVCFSLRGPNMLLNAIGQLSIPFAPVSSQREADEEANGFLIHRDSRSQLCCDPYKRRDLCCAC</sequence>
<proteinExistence type="predicted"/>
<reference evidence="1 3" key="1">
    <citation type="submission" date="2023-07" db="EMBL/GenBank/DDBJ databases">
        <title>Sorghum-associated microbial communities from plants grown in Nebraska, USA.</title>
        <authorList>
            <person name="Schachtman D."/>
        </authorList>
    </citation>
    <scope>NUCLEOTIDE SEQUENCE</scope>
    <source>
        <strain evidence="1">DS1006</strain>
        <strain evidence="2 3">DS1016</strain>
    </source>
</reference>
<dbReference type="Proteomes" id="UP001230951">
    <property type="component" value="Unassembled WGS sequence"/>
</dbReference>
<evidence type="ECO:0000313" key="1">
    <source>
        <dbReference type="EMBL" id="MDP9903230.1"/>
    </source>
</evidence>
<dbReference type="Proteomes" id="UP001242995">
    <property type="component" value="Unassembled WGS sequence"/>
</dbReference>
<dbReference type="EMBL" id="JAUSTF010000002">
    <property type="protein sequence ID" value="MDQ0180117.1"/>
    <property type="molecule type" value="Genomic_DNA"/>
</dbReference>
<dbReference type="RefSeq" id="WP_306958849.1">
    <property type="nucleotide sequence ID" value="NZ_JAUSRG010000001.1"/>
</dbReference>
<evidence type="ECO:0000313" key="2">
    <source>
        <dbReference type="EMBL" id="MDQ0180117.1"/>
    </source>
</evidence>
<organism evidence="1 4">
    <name type="scientific">Arthrobacter bambusae</name>
    <dbReference type="NCBI Taxonomy" id="1338426"/>
    <lineage>
        <taxon>Bacteria</taxon>
        <taxon>Bacillati</taxon>
        <taxon>Actinomycetota</taxon>
        <taxon>Actinomycetes</taxon>
        <taxon>Micrococcales</taxon>
        <taxon>Micrococcaceae</taxon>
        <taxon>Arthrobacter</taxon>
    </lineage>
</organism>
<evidence type="ECO:0008006" key="5">
    <source>
        <dbReference type="Google" id="ProtNLM"/>
    </source>
</evidence>
<dbReference type="AlphaFoldDB" id="A0AAW8D6A4"/>
<evidence type="ECO:0000313" key="4">
    <source>
        <dbReference type="Proteomes" id="UP001242995"/>
    </source>
</evidence>
<name>A0AAW8D6A4_9MICC</name>